<reference evidence="2" key="1">
    <citation type="journal article" date="2002" name="Science">
        <title>The draft genome of Ciona intestinalis: insights into chordate and vertebrate origins.</title>
        <authorList>
            <person name="Dehal P."/>
            <person name="Satou Y."/>
            <person name="Campbell R.K."/>
            <person name="Chapman J."/>
            <person name="Degnan B."/>
            <person name="De Tomaso A."/>
            <person name="Davidson B."/>
            <person name="Di Gregorio A."/>
            <person name="Gelpke M."/>
            <person name="Goodstein D.M."/>
            <person name="Harafuji N."/>
            <person name="Hastings K.E."/>
            <person name="Ho I."/>
            <person name="Hotta K."/>
            <person name="Huang W."/>
            <person name="Kawashima T."/>
            <person name="Lemaire P."/>
            <person name="Martinez D."/>
            <person name="Meinertzhagen I.A."/>
            <person name="Necula S."/>
            <person name="Nonaka M."/>
            <person name="Putnam N."/>
            <person name="Rash S."/>
            <person name="Saiga H."/>
            <person name="Satake M."/>
            <person name="Terry A."/>
            <person name="Yamada L."/>
            <person name="Wang H.G."/>
            <person name="Awazu S."/>
            <person name="Azumi K."/>
            <person name="Boore J."/>
            <person name="Branno M."/>
            <person name="Chin-Bow S."/>
            <person name="DeSantis R."/>
            <person name="Doyle S."/>
            <person name="Francino P."/>
            <person name="Keys D.N."/>
            <person name="Haga S."/>
            <person name="Hayashi H."/>
            <person name="Hino K."/>
            <person name="Imai K.S."/>
            <person name="Inaba K."/>
            <person name="Kano S."/>
            <person name="Kobayashi K."/>
            <person name="Kobayashi M."/>
            <person name="Lee B.I."/>
            <person name="Makabe K.W."/>
            <person name="Manohar C."/>
            <person name="Matassi G."/>
            <person name="Medina M."/>
            <person name="Mochizuki Y."/>
            <person name="Mount S."/>
            <person name="Morishita T."/>
            <person name="Miura S."/>
            <person name="Nakayama A."/>
            <person name="Nishizaka S."/>
            <person name="Nomoto H."/>
            <person name="Ohta F."/>
            <person name="Oishi K."/>
            <person name="Rigoutsos I."/>
            <person name="Sano M."/>
            <person name="Sasaki A."/>
            <person name="Sasakura Y."/>
            <person name="Shoguchi E."/>
            <person name="Shin-i T."/>
            <person name="Spagnuolo A."/>
            <person name="Stainier D."/>
            <person name="Suzuki M.M."/>
            <person name="Tassy O."/>
            <person name="Takatori N."/>
            <person name="Tokuoka M."/>
            <person name="Yagi K."/>
            <person name="Yoshizaki F."/>
            <person name="Wada S."/>
            <person name="Zhang C."/>
            <person name="Hyatt P.D."/>
            <person name="Larimer F."/>
            <person name="Detter C."/>
            <person name="Doggett N."/>
            <person name="Glavina T."/>
            <person name="Hawkins T."/>
            <person name="Richardson P."/>
            <person name="Lucas S."/>
            <person name="Kohara Y."/>
            <person name="Levine M."/>
            <person name="Satoh N."/>
            <person name="Rokhsar D.S."/>
        </authorList>
    </citation>
    <scope>NUCLEOTIDE SEQUENCE [LARGE SCALE GENOMIC DNA]</scope>
</reference>
<dbReference type="Proteomes" id="UP000008144">
    <property type="component" value="Chromosome 8"/>
</dbReference>
<evidence type="ECO:0000313" key="2">
    <source>
        <dbReference type="Proteomes" id="UP000008144"/>
    </source>
</evidence>
<protein>
    <submittedName>
        <fullName evidence="1">Uncharacterized protein</fullName>
    </submittedName>
</protein>
<dbReference type="EMBL" id="EAAA01002661">
    <property type="status" value="NOT_ANNOTATED_CDS"/>
    <property type="molecule type" value="Genomic_DNA"/>
</dbReference>
<name>H2XPQ1_CIOIN</name>
<dbReference type="HOGENOM" id="CLU_1192211_0_0_1"/>
<keyword evidence="2" id="KW-1185">Reference proteome</keyword>
<dbReference type="Ensembl" id="ENSCINT00000031156.1">
    <property type="protein sequence ID" value="ENSCINP00000031635.1"/>
    <property type="gene ID" value="ENSCING00000021939.1"/>
</dbReference>
<proteinExistence type="predicted"/>
<reference evidence="1" key="4">
    <citation type="submission" date="2025-09" db="UniProtKB">
        <authorList>
            <consortium name="Ensembl"/>
        </authorList>
    </citation>
    <scope>IDENTIFICATION</scope>
</reference>
<sequence length="233" mass="26662">MLRELCSQVTRSSTGFGNQVPIFESTLTNCFYPGQHVINKKHPFHTSDKTKLILSQKSYGQTSCVRDSGVGNTYEPTAESSDQALHPPLRTSEFEAAMNNEDIDNCLQNNKFRDAKELIAIQIKSTKCEREIWIYKLKQDFCCIKMGNKGKVQHHTEQWRKTICGDRYTRTKQVDDFFYVCKLFANNGLPEKALLMLQHAADLYYELGNAQSGSPGLEHCIDLLYNLHIEKVK</sequence>
<accession>H2XPQ1</accession>
<evidence type="ECO:0000313" key="1">
    <source>
        <dbReference type="Ensembl" id="ENSCINP00000031635.1"/>
    </source>
</evidence>
<reference evidence="1" key="3">
    <citation type="submission" date="2025-08" db="UniProtKB">
        <authorList>
            <consortium name="Ensembl"/>
        </authorList>
    </citation>
    <scope>IDENTIFICATION</scope>
</reference>
<organism evidence="1 2">
    <name type="scientific">Ciona intestinalis</name>
    <name type="common">Transparent sea squirt</name>
    <name type="synonym">Ascidia intestinalis</name>
    <dbReference type="NCBI Taxonomy" id="7719"/>
    <lineage>
        <taxon>Eukaryota</taxon>
        <taxon>Metazoa</taxon>
        <taxon>Chordata</taxon>
        <taxon>Tunicata</taxon>
        <taxon>Ascidiacea</taxon>
        <taxon>Phlebobranchia</taxon>
        <taxon>Cionidae</taxon>
        <taxon>Ciona</taxon>
    </lineage>
</organism>
<reference evidence="1" key="2">
    <citation type="journal article" date="2008" name="Genome Biol.">
        <title>Improved genome assembly and evidence-based global gene model set for the chordate Ciona intestinalis: new insight into intron and operon populations.</title>
        <authorList>
            <person name="Satou Y."/>
            <person name="Mineta K."/>
            <person name="Ogasawara M."/>
            <person name="Sasakura Y."/>
            <person name="Shoguchi E."/>
            <person name="Ueno K."/>
            <person name="Yamada L."/>
            <person name="Matsumoto J."/>
            <person name="Wasserscheid J."/>
            <person name="Dewar K."/>
            <person name="Wiley G.B."/>
            <person name="Macmil S.L."/>
            <person name="Roe B.A."/>
            <person name="Zeller R.W."/>
            <person name="Hastings K.E."/>
            <person name="Lemaire P."/>
            <person name="Lindquist E."/>
            <person name="Endo T."/>
            <person name="Hotta K."/>
            <person name="Inaba K."/>
        </authorList>
    </citation>
    <scope>NUCLEOTIDE SEQUENCE [LARGE SCALE GENOMIC DNA]</scope>
    <source>
        <strain evidence="1">wild type</strain>
    </source>
</reference>
<dbReference type="AlphaFoldDB" id="H2XPQ1"/>
<dbReference type="InParanoid" id="H2XPQ1"/>